<dbReference type="Proteomes" id="UP001296873">
    <property type="component" value="Unassembled WGS sequence"/>
</dbReference>
<gene>
    <name evidence="9" type="ORF">CKO28_06500</name>
</gene>
<evidence type="ECO:0000256" key="1">
    <source>
        <dbReference type="ARBA" id="ARBA00004994"/>
    </source>
</evidence>
<dbReference type="SUPFAM" id="SSF51735">
    <property type="entry name" value="NAD(P)-binding Rossmann-fold domains"/>
    <property type="match status" value="1"/>
</dbReference>
<feature type="domain" description="Ketopantoate reductase C-terminal" evidence="8">
    <location>
        <begin position="201"/>
        <end position="320"/>
    </location>
</feature>
<dbReference type="PANTHER" id="PTHR21708">
    <property type="entry name" value="PROBABLE 2-DEHYDROPANTOATE 2-REDUCTASE"/>
    <property type="match status" value="1"/>
</dbReference>
<proteinExistence type="predicted"/>
<comment type="pathway">
    <text evidence="1">Cofactor biosynthesis; (R)-pantothenate biosynthesis; (R)-pantoate from 3-methyl-2-oxobutanoate: step 2/2.</text>
</comment>
<keyword evidence="10" id="KW-1185">Reference proteome</keyword>
<sequence>MKVAIYGAGSIGGHIAACLAHTREVEVTMIARGKTLEAINGHGLRIYFDNGEKLNTYSNVRAVEDPAAAGPQDYVILALKAPVVRSIADAMQPLLGGDTAIVTAMNGVPWWYFHAHGDQLEGARLESVDPNGELSRKLPPARCLGCVVYPAAEIVEPGVIRHEYGNRYMLGEPDGSKSERAQALSRAMTAGGLKAPVRRRIRDDIWLKLWGNVAFNPISALSLGTLAQIAGEDGTRRVARAMMVEAQAVAEALGVKMSVEVDTRIKWAADVGEHKTSMLQDLERGRTMEVDSMVTAVSEIADKLGIETPTIDTVLGLLIQRAKLAGCY</sequence>
<dbReference type="RefSeq" id="WP_200339842.1">
    <property type="nucleotide sequence ID" value="NZ_NRRL01000010.1"/>
</dbReference>
<evidence type="ECO:0000313" key="9">
    <source>
        <dbReference type="EMBL" id="MBK1667683.1"/>
    </source>
</evidence>
<evidence type="ECO:0000256" key="5">
    <source>
        <dbReference type="ARBA" id="ARBA00032024"/>
    </source>
</evidence>
<dbReference type="NCBIfam" id="NF005089">
    <property type="entry name" value="PRK06522.1-4"/>
    <property type="match status" value="1"/>
</dbReference>
<comment type="caution">
    <text evidence="9">The sequence shown here is derived from an EMBL/GenBank/DDBJ whole genome shotgun (WGS) entry which is preliminary data.</text>
</comment>
<evidence type="ECO:0000313" key="10">
    <source>
        <dbReference type="Proteomes" id="UP001296873"/>
    </source>
</evidence>
<dbReference type="EMBL" id="NRRL01000010">
    <property type="protein sequence ID" value="MBK1667683.1"/>
    <property type="molecule type" value="Genomic_DNA"/>
</dbReference>
<dbReference type="Gene3D" id="3.40.50.720">
    <property type="entry name" value="NAD(P)-binding Rossmann-like Domain"/>
    <property type="match status" value="1"/>
</dbReference>
<dbReference type="PANTHER" id="PTHR21708:SF45">
    <property type="entry name" value="2-DEHYDROPANTOATE 2-REDUCTASE"/>
    <property type="match status" value="1"/>
</dbReference>
<name>A0ABS1DDL9_9PROT</name>
<organism evidence="9 10">
    <name type="scientific">Rhodovibrio sodomensis</name>
    <dbReference type="NCBI Taxonomy" id="1088"/>
    <lineage>
        <taxon>Bacteria</taxon>
        <taxon>Pseudomonadati</taxon>
        <taxon>Pseudomonadota</taxon>
        <taxon>Alphaproteobacteria</taxon>
        <taxon>Rhodospirillales</taxon>
        <taxon>Rhodovibrionaceae</taxon>
        <taxon>Rhodovibrio</taxon>
    </lineage>
</organism>
<dbReference type="InterPro" id="IPR036291">
    <property type="entry name" value="NAD(P)-bd_dom_sf"/>
</dbReference>
<dbReference type="Pfam" id="PF08546">
    <property type="entry name" value="ApbA_C"/>
    <property type="match status" value="1"/>
</dbReference>
<evidence type="ECO:0000259" key="8">
    <source>
        <dbReference type="Pfam" id="PF08546"/>
    </source>
</evidence>
<reference evidence="9 10" key="1">
    <citation type="journal article" date="2020" name="Microorganisms">
        <title>Osmotic Adaptation and Compatible Solute Biosynthesis of Phototrophic Bacteria as Revealed from Genome Analyses.</title>
        <authorList>
            <person name="Imhoff J.F."/>
            <person name="Rahn T."/>
            <person name="Kunzel S."/>
            <person name="Keller A."/>
            <person name="Neulinger S.C."/>
        </authorList>
    </citation>
    <scope>NUCLEOTIDE SEQUENCE [LARGE SCALE GENOMIC DNA]</scope>
    <source>
        <strain evidence="9 10">DSM 9895</strain>
    </source>
</reference>
<comment type="catalytic activity">
    <reaction evidence="6">
        <text>(R)-pantoate + NADP(+) = 2-dehydropantoate + NADPH + H(+)</text>
        <dbReference type="Rhea" id="RHEA:16233"/>
        <dbReference type="ChEBI" id="CHEBI:11561"/>
        <dbReference type="ChEBI" id="CHEBI:15378"/>
        <dbReference type="ChEBI" id="CHEBI:15980"/>
        <dbReference type="ChEBI" id="CHEBI:57783"/>
        <dbReference type="ChEBI" id="CHEBI:58349"/>
        <dbReference type="EC" id="1.1.1.169"/>
    </reaction>
</comment>
<protein>
    <recommendedName>
        <fullName evidence="3">2-dehydropantoate 2-reductase</fullName>
        <ecNumber evidence="2">1.1.1.169</ecNumber>
    </recommendedName>
    <alternativeName>
        <fullName evidence="5">Ketopantoate reductase</fullName>
    </alternativeName>
</protein>
<evidence type="ECO:0000256" key="3">
    <source>
        <dbReference type="ARBA" id="ARBA00019465"/>
    </source>
</evidence>
<dbReference type="InterPro" id="IPR008927">
    <property type="entry name" value="6-PGluconate_DH-like_C_sf"/>
</dbReference>
<dbReference type="InterPro" id="IPR013752">
    <property type="entry name" value="KPA_reductase"/>
</dbReference>
<dbReference type="SUPFAM" id="SSF48179">
    <property type="entry name" value="6-phosphogluconate dehydrogenase C-terminal domain-like"/>
    <property type="match status" value="1"/>
</dbReference>
<accession>A0ABS1DDL9</accession>
<dbReference type="InterPro" id="IPR051402">
    <property type="entry name" value="KPR-Related"/>
</dbReference>
<dbReference type="Gene3D" id="1.10.1040.10">
    <property type="entry name" value="N-(1-d-carboxylethyl)-l-norvaline Dehydrogenase, domain 2"/>
    <property type="match status" value="1"/>
</dbReference>
<dbReference type="InterPro" id="IPR013328">
    <property type="entry name" value="6PGD_dom2"/>
</dbReference>
<feature type="domain" description="Ketopantoate reductase N-terminal" evidence="7">
    <location>
        <begin position="3"/>
        <end position="173"/>
    </location>
</feature>
<dbReference type="Pfam" id="PF02558">
    <property type="entry name" value="ApbA"/>
    <property type="match status" value="1"/>
</dbReference>
<dbReference type="InterPro" id="IPR013332">
    <property type="entry name" value="KPR_N"/>
</dbReference>
<evidence type="ECO:0000259" key="7">
    <source>
        <dbReference type="Pfam" id="PF02558"/>
    </source>
</evidence>
<evidence type="ECO:0000256" key="4">
    <source>
        <dbReference type="ARBA" id="ARBA00022655"/>
    </source>
</evidence>
<evidence type="ECO:0000256" key="6">
    <source>
        <dbReference type="ARBA" id="ARBA00048793"/>
    </source>
</evidence>
<dbReference type="EC" id="1.1.1.169" evidence="2"/>
<evidence type="ECO:0000256" key="2">
    <source>
        <dbReference type="ARBA" id="ARBA00013014"/>
    </source>
</evidence>
<keyword evidence="4" id="KW-0566">Pantothenate biosynthesis</keyword>